<feature type="domain" description="ABC transporter" evidence="16">
    <location>
        <begin position="1219"/>
        <end position="1442"/>
    </location>
</feature>
<evidence type="ECO:0000313" key="18">
    <source>
        <dbReference type="EMBL" id="URE47210.1"/>
    </source>
</evidence>
<dbReference type="CDD" id="cd18579">
    <property type="entry name" value="ABC_6TM_ABCC_D1"/>
    <property type="match status" value="1"/>
</dbReference>
<dbReference type="Gene3D" id="3.40.50.300">
    <property type="entry name" value="P-loop containing nucleotide triphosphate hydrolases"/>
    <property type="match status" value="2"/>
</dbReference>
<evidence type="ECO:0000313" key="19">
    <source>
        <dbReference type="Proteomes" id="UP001055439"/>
    </source>
</evidence>
<evidence type="ECO:0000256" key="4">
    <source>
        <dbReference type="ARBA" id="ARBA00009726"/>
    </source>
</evidence>
<dbReference type="GO" id="GO:0009941">
    <property type="term" value="C:chloroplast envelope"/>
    <property type="evidence" value="ECO:0007669"/>
    <property type="project" value="UniProtKB-SubCell"/>
</dbReference>
<feature type="domain" description="ABC transporter" evidence="16">
    <location>
        <begin position="1838"/>
        <end position="2072"/>
    </location>
</feature>
<keyword evidence="10" id="KW-1278">Translocase</keyword>
<evidence type="ECO:0000256" key="5">
    <source>
        <dbReference type="ARBA" id="ARBA00022448"/>
    </source>
</evidence>
<dbReference type="FunFam" id="1.20.1560.10:FF:000003">
    <property type="entry name" value="ABC transporter C family member 10"/>
    <property type="match status" value="1"/>
</dbReference>
<dbReference type="InterPro" id="IPR038770">
    <property type="entry name" value="Na+/solute_symporter_sf"/>
</dbReference>
<feature type="transmembrane region" description="Helical" evidence="15">
    <location>
        <begin position="1520"/>
        <end position="1545"/>
    </location>
</feature>
<dbReference type="FunFam" id="1.20.1560.10:FF:000002">
    <property type="entry name" value="ABC transporter C family member 5"/>
    <property type="match status" value="1"/>
</dbReference>
<keyword evidence="12 15" id="KW-0472">Membrane</keyword>
<reference evidence="18" key="1">
    <citation type="submission" date="2022-05" db="EMBL/GenBank/DDBJ databases">
        <title>The Musa troglodytarum L. genome provides insights into the mechanism of non-climacteric behaviour and enrichment of carotenoids.</title>
        <authorList>
            <person name="Wang J."/>
        </authorList>
    </citation>
    <scope>NUCLEOTIDE SEQUENCE</scope>
    <source>
        <tissue evidence="18">Leaf</tissue>
    </source>
</reference>
<accession>A0A9E7LE05</accession>
<dbReference type="CDD" id="cd18580">
    <property type="entry name" value="ABC_6TM_ABCC_D2"/>
    <property type="match status" value="1"/>
</dbReference>
<feature type="transmembrane region" description="Helical" evidence="15">
    <location>
        <begin position="497"/>
        <end position="516"/>
    </location>
</feature>
<dbReference type="Proteomes" id="UP001055439">
    <property type="component" value="Chromosome 9"/>
</dbReference>
<evidence type="ECO:0000256" key="11">
    <source>
        <dbReference type="ARBA" id="ARBA00022989"/>
    </source>
</evidence>
<dbReference type="GO" id="GO:0140359">
    <property type="term" value="F:ABC-type transporter activity"/>
    <property type="evidence" value="ECO:0007669"/>
    <property type="project" value="InterPro"/>
</dbReference>
<comment type="function">
    <text evidence="1">May function as sodium-coupled metabolite transporter across the chloroplast envelope.</text>
</comment>
<keyword evidence="11 15" id="KW-1133">Transmembrane helix</keyword>
<gene>
    <name evidence="18" type="ORF">MUK42_24825</name>
</gene>
<feature type="transmembrane region" description="Helical" evidence="15">
    <location>
        <begin position="722"/>
        <end position="738"/>
    </location>
</feature>
<dbReference type="Pfam" id="PF00664">
    <property type="entry name" value="ABC_membrane"/>
    <property type="match status" value="2"/>
</dbReference>
<feature type="transmembrane region" description="Helical" evidence="15">
    <location>
        <begin position="750"/>
        <end position="768"/>
    </location>
</feature>
<feature type="transmembrane region" description="Helical" evidence="15">
    <location>
        <begin position="170"/>
        <end position="197"/>
    </location>
</feature>
<dbReference type="GO" id="GO:0016887">
    <property type="term" value="F:ATP hydrolysis activity"/>
    <property type="evidence" value="ECO:0007669"/>
    <property type="project" value="InterPro"/>
</dbReference>
<dbReference type="InterPro" id="IPR050173">
    <property type="entry name" value="ABC_transporter_C-like"/>
</dbReference>
<keyword evidence="7" id="KW-0677">Repeat</keyword>
<evidence type="ECO:0000256" key="13">
    <source>
        <dbReference type="ARBA" id="ARBA00057614"/>
    </source>
</evidence>
<dbReference type="SUPFAM" id="SSF90123">
    <property type="entry name" value="ABC transporter transmembrane region"/>
    <property type="match status" value="2"/>
</dbReference>
<feature type="transmembrane region" description="Helical" evidence="15">
    <location>
        <begin position="683"/>
        <end position="702"/>
    </location>
</feature>
<dbReference type="InterPro" id="IPR011527">
    <property type="entry name" value="ABC1_TM_dom"/>
</dbReference>
<dbReference type="GO" id="GO:1902600">
    <property type="term" value="P:proton transmembrane transport"/>
    <property type="evidence" value="ECO:0007669"/>
    <property type="project" value="InterPro"/>
</dbReference>
<dbReference type="CDD" id="cd03250">
    <property type="entry name" value="ABCC_MRP_domain1"/>
    <property type="match status" value="1"/>
</dbReference>
<comment type="similarity">
    <text evidence="4">Belongs to the ABC transporter superfamily. ABCC family. Conjugate transporter (TC 3.A.1.208) subfamily.</text>
</comment>
<dbReference type="CDD" id="cd03244">
    <property type="entry name" value="ABCC_MRP_domain2"/>
    <property type="match status" value="1"/>
</dbReference>
<sequence>MGMLRRRRRPLHPRSRRGAGSLLLSFLFVAVFFGLAYLAGAGDSEAANATEPLKPESAKEGSFADMIDRALQKEFPESEQNGGETDPGGFNNSVAEKQAVLETVARVTTKKNETKEEKSFQFQDVFNLDNENRAEDIPTLIDRKDNVFIISNPKSKYPILQLDLRLISDLVVVIVSATCGGIAFACAGQPVITGYLLAGSIIGPGGFRFISEMVQVETVAQFGVIFLLFALGLEFSTTKLRVVRAVAIVGGFLQIALFMCLCGVIASVLKFLMEKNSINALHGQVTVGTLILQDCAVGLLFALLPVLGGTSGVLQGLISATKSLIVLCAFLAILSILSRTCVPWFLRLMISLSSQTNELYQLASVAFCLLVAWCSDKLGLSLELGSFAAGVMISTTDLSQHTLEQIEPIRNFFAALFLASIGMLIHVHFLWNHVDILLAAVILVIIVKTLVITLVVKGFGYSNKASLLVGMSLAQIGEFAFVLLSRASNLHLVEGKLYLLLLGTTALSLVTTPLLFKLIPAVIHLGVLLRWFTPDSNELGYKGDNIRSDSANKRPAEKSKQLEVRFQFSARFVMIGGCIKSSELCPYPCLCGCAASRRNPSATILRAWLLRKACKFDPVGNLCPLSGWFPWVCGEVFDLGSACTQRSLMDLLNILFLVIYSASLLIIACFRRQHNSRSKRRRWDFIVISVCCALTGIAYFSAGVRALSLEEDELMNWIWPSYFARSLIWIAVAVSLIIQPTEWVQNLSLIWWTSSSLAISAHTLNLLLNDGRRRLPILDLLSWSVNLLLLYCAIRLAVQRYLHKGNPKDSVSRPLPSENRSNHAAAKKTGLLGRLTFSWLNPLLRLGFSKPLHLDDIPPLDLEDEASYAYKRFFQIWDVGRGAKGKSRNLVSSALAECYLMEILITSVYALVKTVAVSASPILLYVFVQYNYREERDLYMGLALVGFLMLLKLVESLSQRHWFFESRRLGMRMRSALMAAIFEKMLKLSSHGRRKHSTGEIVNYIAVDAYRLGDFPYWFHMAWSQPLQLLFSVAILFWAVGVGALPGLVPLIILGIANVPFAKILQSYQSEFMSAQDERLRATSEALNSMKIIKLQSWEEHFRKMIQDLRDVEFKWLSEIQNKKAYGSALYWMSPTIVSSVVFAGTAATGSAPLNASTIFTVLATLRVMSEPVRMLPEVLSILIQVKVSLDRINTFLNEDEIKEDDVKRSHLQNSNLSVRLRNGVFCWEAGESIPTLENLNLTINKGEKVAVCGPVGSGKSSLLHAILGEIPKLSGSVEVVGSIAYVSQTSWIQSGTIRDNVLYGKPMDEALYEKAIKSCALDKDIDNFDHGDLTEIGQRGLNMSGGQKQRIQLARAVYNDADMYLLDDPFSAVDAHTAAILFHDCVMSALEKKTVVLVTHQVEFLPETDRILVMEHGRVAQEGTYEQLLKSGTAFEQLVNAHQSSMNMIDSSSHGNQNLAESAGGGQEHDAPQPTKQESEIETSSKGLSAAQLTEDEETEIGDLGWKPHRDYLQVSKGYTLLVWMILLQSVFVLFQSLSGYWLAVVAQLKHVSGGILVGVYAVISILSCLFAYARSLVAAQQGLNASKAFFSSLMDSVFKAPMSFFDSTPVGRILTRASSDLSILDFDIPYSIVFVIAGSIELSGTIVIMASVTWQVLIVAVPAMIRMIFVQRYYVASARELVRINGTTKAPAMNYAAESLNGVVTIRAFGTIDRFIQTNLRLIDTDAALFYYTIGTLEWVLLRVEALQNLTIFTSSLCLVLLPQTTISPGFSGLCLSYAFTLSSCQVFLTRFYSTLENCIISVERIKQFMHIPSEPPAVIHDKRPHPPTWPSEGRIDLQDLKVRYRPNAPLVLKGITCTFASGHKIGVVGRTGSGKTTLISALFRLVDPTCGRILIDGVDICSIGLKDLRMKLSIIPQEPTLFRGSIRSNLDPLGLHTDREIWEALEKCQLKTAISTLPTLLDSAVNDDGQNWSAGQRQLFCLGRVLLRKNRVLVLDEATASIDSATDAVLQRVIKEEFASCTVITIAHRVPTVTDSDMVMVLSYGKLVEYDNPSRLIENRSSAFAKLVAEYWSNCRRDSAHSLSSY</sequence>
<dbReference type="InterPro" id="IPR006153">
    <property type="entry name" value="Cation/H_exchanger_TM"/>
</dbReference>
<evidence type="ECO:0000256" key="1">
    <source>
        <dbReference type="ARBA" id="ARBA00003198"/>
    </source>
</evidence>
<dbReference type="Gene3D" id="1.20.1530.20">
    <property type="match status" value="2"/>
</dbReference>
<feature type="domain" description="ABC transmembrane type-1" evidence="17">
    <location>
        <begin position="1524"/>
        <end position="1800"/>
    </location>
</feature>
<evidence type="ECO:0000256" key="2">
    <source>
        <dbReference type="ARBA" id="ARBA00004119"/>
    </source>
</evidence>
<feature type="transmembrane region" description="Helical" evidence="15">
    <location>
        <begin position="780"/>
        <end position="798"/>
    </location>
</feature>
<feature type="transmembrane region" description="Helical" evidence="15">
    <location>
        <begin position="324"/>
        <end position="346"/>
    </location>
</feature>
<feature type="transmembrane region" description="Helical" evidence="15">
    <location>
        <begin position="910"/>
        <end position="932"/>
    </location>
</feature>
<feature type="transmembrane region" description="Helical" evidence="15">
    <location>
        <begin position="465"/>
        <end position="485"/>
    </location>
</feature>
<feature type="region of interest" description="Disordered" evidence="14">
    <location>
        <begin position="1448"/>
        <end position="1495"/>
    </location>
</feature>
<dbReference type="InterPro" id="IPR017871">
    <property type="entry name" value="ABC_transporter-like_CS"/>
</dbReference>
<evidence type="ECO:0000256" key="8">
    <source>
        <dbReference type="ARBA" id="ARBA00022741"/>
    </source>
</evidence>
<feature type="transmembrane region" description="Helical" evidence="15">
    <location>
        <begin position="938"/>
        <end position="957"/>
    </location>
</feature>
<feature type="domain" description="ABC transmembrane type-1" evidence="17">
    <location>
        <begin position="904"/>
        <end position="1185"/>
    </location>
</feature>
<feature type="transmembrane region" description="Helical" evidence="15">
    <location>
        <begin position="412"/>
        <end position="431"/>
    </location>
</feature>
<name>A0A9E7LE05_9LILI</name>
<dbReference type="SUPFAM" id="SSF52540">
    <property type="entry name" value="P-loop containing nucleoside triphosphate hydrolases"/>
    <property type="match status" value="2"/>
</dbReference>
<dbReference type="GO" id="GO:0015297">
    <property type="term" value="F:antiporter activity"/>
    <property type="evidence" value="ECO:0007669"/>
    <property type="project" value="InterPro"/>
</dbReference>
<organism evidence="18 19">
    <name type="scientific">Musa troglodytarum</name>
    <name type="common">fe'i banana</name>
    <dbReference type="NCBI Taxonomy" id="320322"/>
    <lineage>
        <taxon>Eukaryota</taxon>
        <taxon>Viridiplantae</taxon>
        <taxon>Streptophyta</taxon>
        <taxon>Embryophyta</taxon>
        <taxon>Tracheophyta</taxon>
        <taxon>Spermatophyta</taxon>
        <taxon>Magnoliopsida</taxon>
        <taxon>Liliopsida</taxon>
        <taxon>Zingiberales</taxon>
        <taxon>Musaceae</taxon>
        <taxon>Musa</taxon>
    </lineage>
</organism>
<evidence type="ECO:0000256" key="12">
    <source>
        <dbReference type="ARBA" id="ARBA00023136"/>
    </source>
</evidence>
<feature type="transmembrane region" description="Helical" evidence="15">
    <location>
        <begin position="1557"/>
        <end position="1575"/>
    </location>
</feature>
<dbReference type="SMART" id="SM00382">
    <property type="entry name" value="AAA"/>
    <property type="match status" value="2"/>
</dbReference>
<evidence type="ECO:0000259" key="17">
    <source>
        <dbReference type="PROSITE" id="PS50929"/>
    </source>
</evidence>
<dbReference type="PROSITE" id="PS50893">
    <property type="entry name" value="ABC_TRANSPORTER_2"/>
    <property type="match status" value="2"/>
</dbReference>
<evidence type="ECO:0000256" key="15">
    <source>
        <dbReference type="SAM" id="Phobius"/>
    </source>
</evidence>
<feature type="transmembrane region" description="Helical" evidence="15">
    <location>
        <begin position="651"/>
        <end position="671"/>
    </location>
</feature>
<keyword evidence="5" id="KW-0813">Transport</keyword>
<keyword evidence="6 15" id="KW-0812">Transmembrane</keyword>
<feature type="transmembrane region" description="Helical" evidence="15">
    <location>
        <begin position="1623"/>
        <end position="1642"/>
    </location>
</feature>
<dbReference type="PROSITE" id="PS00211">
    <property type="entry name" value="ABC_TRANSPORTER_1"/>
    <property type="match status" value="1"/>
</dbReference>
<dbReference type="FunFam" id="3.40.50.300:FF:001405">
    <property type="entry name" value="Multidrug resistance protein associated1"/>
    <property type="match status" value="1"/>
</dbReference>
<dbReference type="InterPro" id="IPR003439">
    <property type="entry name" value="ABC_transporter-like_ATP-bd"/>
</dbReference>
<feature type="transmembrane region" description="Helical" evidence="15">
    <location>
        <begin position="209"/>
        <end position="233"/>
    </location>
</feature>
<evidence type="ECO:0000256" key="10">
    <source>
        <dbReference type="ARBA" id="ARBA00022967"/>
    </source>
</evidence>
<evidence type="ECO:0000259" key="16">
    <source>
        <dbReference type="PROSITE" id="PS50893"/>
    </source>
</evidence>
<dbReference type="FunFam" id="3.40.50.300:FF:000169">
    <property type="entry name" value="ABC transporter C family member 3"/>
    <property type="match status" value="1"/>
</dbReference>
<proteinExistence type="inferred from homology"/>
<feature type="transmembrane region" description="Helical" evidence="15">
    <location>
        <begin position="1648"/>
        <end position="1671"/>
    </location>
</feature>
<comment type="function">
    <text evidence="13">ABC transporter that may affect phytic acid transport and compartmentalization. May function directly or indirectly in removing phytic acid from the cytosol or in vesicle trafficking. Required for phytic acid accumulation in developing seeds. Phytic acid is the primary storage form of phosphorus in cereal grains and other plant seeds.</text>
</comment>
<evidence type="ECO:0000256" key="7">
    <source>
        <dbReference type="ARBA" id="ARBA00022737"/>
    </source>
</evidence>
<comment type="subcellular location">
    <subcellularLocation>
        <location evidence="3">Membrane</location>
        <topology evidence="3">Multi-pass membrane protein</topology>
    </subcellularLocation>
    <subcellularLocation>
        <location evidence="2">Plastid</location>
        <location evidence="2">Chloroplast envelope</location>
    </subcellularLocation>
</comment>
<dbReference type="OrthoDB" id="6500128at2759"/>
<evidence type="ECO:0000256" key="6">
    <source>
        <dbReference type="ARBA" id="ARBA00022692"/>
    </source>
</evidence>
<keyword evidence="9" id="KW-0067">ATP-binding</keyword>
<dbReference type="GO" id="GO:0016020">
    <property type="term" value="C:membrane"/>
    <property type="evidence" value="ECO:0007669"/>
    <property type="project" value="UniProtKB-SubCell"/>
</dbReference>
<dbReference type="InterPro" id="IPR044726">
    <property type="entry name" value="ABCC_6TM_D2"/>
</dbReference>
<dbReference type="InterPro" id="IPR036640">
    <property type="entry name" value="ABC1_TM_sf"/>
</dbReference>
<dbReference type="InterPro" id="IPR027417">
    <property type="entry name" value="P-loop_NTPase"/>
</dbReference>
<keyword evidence="19" id="KW-1185">Reference proteome</keyword>
<evidence type="ECO:0000256" key="9">
    <source>
        <dbReference type="ARBA" id="ARBA00022840"/>
    </source>
</evidence>
<protein>
    <submittedName>
        <fullName evidence="18">Sodium/hydrogen exchanger family</fullName>
    </submittedName>
</protein>
<feature type="transmembrane region" description="Helical" evidence="15">
    <location>
        <begin position="436"/>
        <end position="459"/>
    </location>
</feature>
<dbReference type="EMBL" id="CP097511">
    <property type="protein sequence ID" value="URE47210.1"/>
    <property type="molecule type" value="Genomic_DNA"/>
</dbReference>
<evidence type="ECO:0000256" key="3">
    <source>
        <dbReference type="ARBA" id="ARBA00004141"/>
    </source>
</evidence>
<dbReference type="Gene3D" id="1.20.1560.10">
    <property type="entry name" value="ABC transporter type 1, transmembrane domain"/>
    <property type="match status" value="2"/>
</dbReference>
<dbReference type="Pfam" id="PF00999">
    <property type="entry name" value="Na_H_Exchanger"/>
    <property type="match status" value="1"/>
</dbReference>
<feature type="transmembrane region" description="Helical" evidence="15">
    <location>
        <begin position="245"/>
        <end position="273"/>
    </location>
</feature>
<dbReference type="PANTHER" id="PTHR24223">
    <property type="entry name" value="ATP-BINDING CASSETTE SUB-FAMILY C"/>
    <property type="match status" value="1"/>
</dbReference>
<keyword evidence="8" id="KW-0547">Nucleotide-binding</keyword>
<dbReference type="GO" id="GO:0005524">
    <property type="term" value="F:ATP binding"/>
    <property type="evidence" value="ECO:0007669"/>
    <property type="project" value="UniProtKB-KW"/>
</dbReference>
<dbReference type="PANTHER" id="PTHR24223:SF108">
    <property type="entry name" value="ABC TRANSPORTER C FAMILY MEMBER 8"/>
    <property type="match status" value="1"/>
</dbReference>
<evidence type="ECO:0000256" key="14">
    <source>
        <dbReference type="SAM" id="MobiDB-lite"/>
    </source>
</evidence>
<feature type="transmembrane region" description="Helical" evidence="15">
    <location>
        <begin position="1029"/>
        <end position="1057"/>
    </location>
</feature>
<feature type="compositionally biased region" description="Polar residues" evidence="14">
    <location>
        <begin position="1448"/>
        <end position="1461"/>
    </location>
</feature>
<dbReference type="InterPro" id="IPR044746">
    <property type="entry name" value="ABCC_6TM_D1"/>
</dbReference>
<dbReference type="InterPro" id="IPR003593">
    <property type="entry name" value="AAA+_ATPase"/>
</dbReference>
<dbReference type="Pfam" id="PF00005">
    <property type="entry name" value="ABC_tran"/>
    <property type="match status" value="2"/>
</dbReference>
<dbReference type="PROSITE" id="PS50929">
    <property type="entry name" value="ABC_TM1F"/>
    <property type="match status" value="2"/>
</dbReference>